<sequence length="319" mass="35682">MPALKTIAIAFFTLFCINAKATTWDEPWHDMVVKQSDSFVLAKVTANDEQKGVTITILKQLGGKQLQGTIQITNFYLLRLCSTSAGEGPEFHFKNVDSCYFFIKQNDKKEYCIATPTAGFAIQHNGKVAATYRHSYHQARINTDVYEATMTAIFNNYHKLSYDKAYINSFVTKYLSAKPAGFEKEEIETFFNQHVALECVYHLGLIGYCDKIAPFLLDSANFHAKVSAARALSNCNTADNIKLLLAAIDSKENDGFVKVMCIWTLKTYKPESAKVALQNLEKTASTEENGFGGNIMDPRVCTRMPTVKEALTDLLAQLK</sequence>
<evidence type="ECO:0000313" key="3">
    <source>
        <dbReference type="Proteomes" id="UP000199072"/>
    </source>
</evidence>
<evidence type="ECO:0008006" key="4">
    <source>
        <dbReference type="Google" id="ProtNLM"/>
    </source>
</evidence>
<dbReference type="EMBL" id="FNAI01000010">
    <property type="protein sequence ID" value="SDE90917.1"/>
    <property type="molecule type" value="Genomic_DNA"/>
</dbReference>
<evidence type="ECO:0000313" key="2">
    <source>
        <dbReference type="EMBL" id="SDE90917.1"/>
    </source>
</evidence>
<reference evidence="2 3" key="1">
    <citation type="submission" date="2016-10" db="EMBL/GenBank/DDBJ databases">
        <authorList>
            <person name="de Groot N.N."/>
        </authorList>
    </citation>
    <scope>NUCLEOTIDE SEQUENCE [LARGE SCALE GENOMIC DNA]</scope>
    <source>
        <strain evidence="2 3">47C3B</strain>
    </source>
</reference>
<protein>
    <recommendedName>
        <fullName evidence="4">HEAT repeat-containing protein</fullName>
    </recommendedName>
</protein>
<organism evidence="2 3">
    <name type="scientific">Mucilaginibacter pineti</name>
    <dbReference type="NCBI Taxonomy" id="1391627"/>
    <lineage>
        <taxon>Bacteria</taxon>
        <taxon>Pseudomonadati</taxon>
        <taxon>Bacteroidota</taxon>
        <taxon>Sphingobacteriia</taxon>
        <taxon>Sphingobacteriales</taxon>
        <taxon>Sphingobacteriaceae</taxon>
        <taxon>Mucilaginibacter</taxon>
    </lineage>
</organism>
<dbReference type="RefSeq" id="WP_091152250.1">
    <property type="nucleotide sequence ID" value="NZ_FNAI01000010.1"/>
</dbReference>
<keyword evidence="3" id="KW-1185">Reference proteome</keyword>
<name>A0A1G7GRZ4_9SPHI</name>
<feature type="signal peptide" evidence="1">
    <location>
        <begin position="1"/>
        <end position="21"/>
    </location>
</feature>
<dbReference type="Proteomes" id="UP000199072">
    <property type="component" value="Unassembled WGS sequence"/>
</dbReference>
<evidence type="ECO:0000256" key="1">
    <source>
        <dbReference type="SAM" id="SignalP"/>
    </source>
</evidence>
<dbReference type="AlphaFoldDB" id="A0A1G7GRZ4"/>
<proteinExistence type="predicted"/>
<feature type="chain" id="PRO_5011449389" description="HEAT repeat-containing protein" evidence="1">
    <location>
        <begin position="22"/>
        <end position="319"/>
    </location>
</feature>
<accession>A0A1G7GRZ4</accession>
<dbReference type="OrthoDB" id="1260599at2"/>
<keyword evidence="1" id="KW-0732">Signal</keyword>
<gene>
    <name evidence="2" type="ORF">SAMN05216464_110268</name>
</gene>